<dbReference type="Proteomes" id="UP000250275">
    <property type="component" value="Unassembled WGS sequence"/>
</dbReference>
<accession>A0A310SN34</accession>
<evidence type="ECO:0000313" key="3">
    <source>
        <dbReference type="Proteomes" id="UP000250275"/>
    </source>
</evidence>
<sequence>MEELLKEEEPSLQREQIGTPIFRKDRHLSSALLVSEIDYLLKNKDNPYTLEREHRSLLASLDEKQYTVLSSDKFIPRCLRHKEVLSHSKVPLNELTTRLLIAQTALKVSSKDYYGQTRDVSVTPTFLIVLLYKIKRNFDKVISQITFSANFTCTYQLGGITGEAHGNLHHLFLKREQASQTRSTMLSLPRGLVGGTSPKRMDLGDNNVDSPLFMEMRHLCPATLLVQGDNQVILLRIPPESQLQKMQLNKDQYVAQYLQSLESLCSKAGIVIKLEETWRMRRELSIPLWDVKWLYNDSDFLFTEPPYRTQREMETTQRNGKCQDKKGNQEDRVEFQIPFLSIRFWPSVIFVFQYIGYTGCCLYLIKRCLSFCRKRRAMTSGAIPPQIQPTGPECVGTRG</sequence>
<keyword evidence="1" id="KW-0472">Membrane</keyword>
<keyword evidence="1" id="KW-0812">Transmembrane</keyword>
<name>A0A310SN34_9HYME</name>
<protein>
    <submittedName>
        <fullName evidence="2">Uncharacterized protein</fullName>
    </submittedName>
</protein>
<feature type="transmembrane region" description="Helical" evidence="1">
    <location>
        <begin position="344"/>
        <end position="365"/>
    </location>
</feature>
<evidence type="ECO:0000256" key="1">
    <source>
        <dbReference type="SAM" id="Phobius"/>
    </source>
</evidence>
<keyword evidence="1" id="KW-1133">Transmembrane helix</keyword>
<keyword evidence="3" id="KW-1185">Reference proteome</keyword>
<organism evidence="2 3">
    <name type="scientific">Eufriesea mexicana</name>
    <dbReference type="NCBI Taxonomy" id="516756"/>
    <lineage>
        <taxon>Eukaryota</taxon>
        <taxon>Metazoa</taxon>
        <taxon>Ecdysozoa</taxon>
        <taxon>Arthropoda</taxon>
        <taxon>Hexapoda</taxon>
        <taxon>Insecta</taxon>
        <taxon>Pterygota</taxon>
        <taxon>Neoptera</taxon>
        <taxon>Endopterygota</taxon>
        <taxon>Hymenoptera</taxon>
        <taxon>Apocrita</taxon>
        <taxon>Aculeata</taxon>
        <taxon>Apoidea</taxon>
        <taxon>Anthophila</taxon>
        <taxon>Apidae</taxon>
        <taxon>Eufriesea</taxon>
    </lineage>
</organism>
<proteinExistence type="predicted"/>
<evidence type="ECO:0000313" key="2">
    <source>
        <dbReference type="EMBL" id="OAD55198.1"/>
    </source>
</evidence>
<dbReference type="AlphaFoldDB" id="A0A310SN34"/>
<dbReference type="EMBL" id="KQ762951">
    <property type="protein sequence ID" value="OAD55198.1"/>
    <property type="molecule type" value="Genomic_DNA"/>
</dbReference>
<gene>
    <name evidence="2" type="ORF">WN48_05223</name>
</gene>
<reference evidence="2 3" key="1">
    <citation type="submission" date="2015-07" db="EMBL/GenBank/DDBJ databases">
        <title>The genome of Eufriesea mexicana.</title>
        <authorList>
            <person name="Pan H."/>
            <person name="Kapheim K."/>
        </authorList>
    </citation>
    <scope>NUCLEOTIDE SEQUENCE [LARGE SCALE GENOMIC DNA]</scope>
    <source>
        <strain evidence="2">0111107269</strain>
        <tissue evidence="2">Whole body</tissue>
    </source>
</reference>